<evidence type="ECO:0000256" key="1">
    <source>
        <dbReference type="ARBA" id="ARBA00004442"/>
    </source>
</evidence>
<dbReference type="RefSeq" id="WP_305005808.1">
    <property type="nucleotide sequence ID" value="NZ_JAUQSY010000004.1"/>
</dbReference>
<dbReference type="SUPFAM" id="SSF48452">
    <property type="entry name" value="TPR-like"/>
    <property type="match status" value="1"/>
</dbReference>
<feature type="domain" description="SusD-like N-terminal" evidence="8">
    <location>
        <begin position="26"/>
        <end position="231"/>
    </location>
</feature>
<comment type="caution">
    <text evidence="9">The sequence shown here is derived from an EMBL/GenBank/DDBJ whole genome shotgun (WGS) entry which is preliminary data.</text>
</comment>
<dbReference type="Pfam" id="PF14322">
    <property type="entry name" value="SusD-like_3"/>
    <property type="match status" value="1"/>
</dbReference>
<comment type="subcellular location">
    <subcellularLocation>
        <location evidence="1">Cell outer membrane</location>
    </subcellularLocation>
</comment>
<evidence type="ECO:0000256" key="6">
    <source>
        <dbReference type="SAM" id="SignalP"/>
    </source>
</evidence>
<evidence type="ECO:0000313" key="10">
    <source>
        <dbReference type="Proteomes" id="UP001176429"/>
    </source>
</evidence>
<evidence type="ECO:0000259" key="7">
    <source>
        <dbReference type="Pfam" id="PF07980"/>
    </source>
</evidence>
<keyword evidence="10" id="KW-1185">Reference proteome</keyword>
<feature type="chain" id="PRO_5046273219" evidence="6">
    <location>
        <begin position="22"/>
        <end position="575"/>
    </location>
</feature>
<keyword evidence="3 6" id="KW-0732">Signal</keyword>
<gene>
    <name evidence="9" type="ORF">Q5H93_07090</name>
</gene>
<keyword evidence="5" id="KW-0998">Cell outer membrane</keyword>
<dbReference type="InterPro" id="IPR011990">
    <property type="entry name" value="TPR-like_helical_dom_sf"/>
</dbReference>
<evidence type="ECO:0000256" key="3">
    <source>
        <dbReference type="ARBA" id="ARBA00022729"/>
    </source>
</evidence>
<evidence type="ECO:0000259" key="8">
    <source>
        <dbReference type="Pfam" id="PF14322"/>
    </source>
</evidence>
<accession>A0ABT9B882</accession>
<dbReference type="InterPro" id="IPR012944">
    <property type="entry name" value="SusD_RagB_dom"/>
</dbReference>
<reference evidence="9" key="1">
    <citation type="submission" date="2023-07" db="EMBL/GenBank/DDBJ databases">
        <authorList>
            <person name="Kim M.K."/>
        </authorList>
    </citation>
    <scope>NUCLEOTIDE SEQUENCE</scope>
    <source>
        <strain evidence="9">ASUV-10-1</strain>
    </source>
</reference>
<feature type="domain" description="RagB/SusD" evidence="7">
    <location>
        <begin position="286"/>
        <end position="575"/>
    </location>
</feature>
<comment type="similarity">
    <text evidence="2">Belongs to the SusD family.</text>
</comment>
<name>A0ABT9B882_9BACT</name>
<dbReference type="InterPro" id="IPR033985">
    <property type="entry name" value="SusD-like_N"/>
</dbReference>
<evidence type="ECO:0000256" key="5">
    <source>
        <dbReference type="ARBA" id="ARBA00023237"/>
    </source>
</evidence>
<dbReference type="EMBL" id="JAUQSY010000004">
    <property type="protein sequence ID" value="MDO7874492.1"/>
    <property type="molecule type" value="Genomic_DNA"/>
</dbReference>
<evidence type="ECO:0000313" key="9">
    <source>
        <dbReference type="EMBL" id="MDO7874492.1"/>
    </source>
</evidence>
<dbReference type="PROSITE" id="PS51257">
    <property type="entry name" value="PROKAR_LIPOPROTEIN"/>
    <property type="match status" value="1"/>
</dbReference>
<dbReference type="Proteomes" id="UP001176429">
    <property type="component" value="Unassembled WGS sequence"/>
</dbReference>
<keyword evidence="4" id="KW-0472">Membrane</keyword>
<proteinExistence type="inferred from homology"/>
<dbReference type="Gene3D" id="1.25.40.390">
    <property type="match status" value="1"/>
</dbReference>
<dbReference type="Pfam" id="PF07980">
    <property type="entry name" value="SusD_RagB"/>
    <property type="match status" value="1"/>
</dbReference>
<evidence type="ECO:0000256" key="4">
    <source>
        <dbReference type="ARBA" id="ARBA00023136"/>
    </source>
</evidence>
<organism evidence="9 10">
    <name type="scientific">Hymenobacter aranciens</name>
    <dbReference type="NCBI Taxonomy" id="3063996"/>
    <lineage>
        <taxon>Bacteria</taxon>
        <taxon>Pseudomonadati</taxon>
        <taxon>Bacteroidota</taxon>
        <taxon>Cytophagia</taxon>
        <taxon>Cytophagales</taxon>
        <taxon>Hymenobacteraceae</taxon>
        <taxon>Hymenobacter</taxon>
    </lineage>
</organism>
<protein>
    <submittedName>
        <fullName evidence="9">RagB/SusD family nutrient uptake outer membrane protein</fullName>
    </submittedName>
</protein>
<sequence length="575" mass="65228">MASFKHLALAGWLLTLGLTTACNDKDFLDVPPRGAISDEQINNPENIDKQVIAAYSQLGNDNYTAPFTLLWPYGNLRAGDAYKGGGGTADVDAFHFYETFSYNRPDIGNTDELWFRLYIGVQRSNDALRRLNGISEEAMPTKKVRQGEMRFVRGHFYFMLKTLFGRVPYIDENVPVAEYVNVSNVVLTNDQLWDKLAEDFQFAADNLPVNQPEVGRATQLAAKAYLAKVRLYQAYTQNETHQVTGVDQGKLQEVLRLTDEVMNGGRYSLYPDFGSNFMSSNDNGAESVFAIQFSKNDGTIHGRIAQGNKLNYPMNSEFGCCGFHQPSQNLVNSFRTDPDGLPLFNSFNDVDIATANDFSANTMDPRVDHTVAVPGHPWKYHPNFVMQQSWVRVPNTYGYFQSLKENVGPNDASFQREPPFMSSTKNIALIRYADVLLWRAEALIELGRQAEALPLINQIRQRAQNSTGMLVNSAGQPVSNYAIGLYNSANWTQQYARQALRFERRLEFAMEGFRFFDLVRWGIAADYMNNYFTVEKTKRQYLQDAQFTAGRDEYLPIPLNQINYSKGLYQQNPGW</sequence>
<feature type="signal peptide" evidence="6">
    <location>
        <begin position="1"/>
        <end position="21"/>
    </location>
</feature>
<evidence type="ECO:0000256" key="2">
    <source>
        <dbReference type="ARBA" id="ARBA00006275"/>
    </source>
</evidence>